<feature type="transmembrane region" description="Helical" evidence="1">
    <location>
        <begin position="67"/>
        <end position="85"/>
    </location>
</feature>
<organism evidence="2 3">
    <name type="scientific">Abyssibacter profundi</name>
    <dbReference type="NCBI Taxonomy" id="2182787"/>
    <lineage>
        <taxon>Bacteria</taxon>
        <taxon>Pseudomonadati</taxon>
        <taxon>Pseudomonadota</taxon>
        <taxon>Gammaproteobacteria</taxon>
        <taxon>Chromatiales</taxon>
        <taxon>Oceanococcaceae</taxon>
        <taxon>Abyssibacter</taxon>
    </lineage>
</organism>
<accession>A0A363UMJ4</accession>
<keyword evidence="1" id="KW-1133">Transmembrane helix</keyword>
<dbReference type="InterPro" id="IPR046125">
    <property type="entry name" value="DUF6122"/>
</dbReference>
<keyword evidence="1" id="KW-0472">Membrane</keyword>
<protein>
    <submittedName>
        <fullName evidence="2">Uncharacterized protein</fullName>
    </submittedName>
</protein>
<feature type="transmembrane region" description="Helical" evidence="1">
    <location>
        <begin position="6"/>
        <end position="23"/>
    </location>
</feature>
<feature type="transmembrane region" description="Helical" evidence="1">
    <location>
        <begin position="30"/>
        <end position="47"/>
    </location>
</feature>
<dbReference type="EMBL" id="QEQK01000005">
    <property type="protein sequence ID" value="PWN56655.1"/>
    <property type="molecule type" value="Genomic_DNA"/>
</dbReference>
<evidence type="ECO:0000256" key="1">
    <source>
        <dbReference type="SAM" id="Phobius"/>
    </source>
</evidence>
<dbReference type="Pfam" id="PF19617">
    <property type="entry name" value="DUF6122"/>
    <property type="match status" value="1"/>
</dbReference>
<dbReference type="Proteomes" id="UP000251800">
    <property type="component" value="Unassembled WGS sequence"/>
</dbReference>
<gene>
    <name evidence="2" type="ORF">DEH80_07535</name>
</gene>
<dbReference type="AlphaFoldDB" id="A0A363UMJ4"/>
<evidence type="ECO:0000313" key="2">
    <source>
        <dbReference type="EMBL" id="PWN56655.1"/>
    </source>
</evidence>
<name>A0A363UMJ4_9GAMM</name>
<evidence type="ECO:0000313" key="3">
    <source>
        <dbReference type="Proteomes" id="UP000251800"/>
    </source>
</evidence>
<reference evidence="2 3" key="1">
    <citation type="submission" date="2018-05" db="EMBL/GenBank/DDBJ databases">
        <title>Abyssibacter profundi OUC007T gen. nov., sp. nov, a marine bacterium isolated from seawater of the Mariana Trench.</title>
        <authorList>
            <person name="Zhou S."/>
        </authorList>
    </citation>
    <scope>NUCLEOTIDE SEQUENCE [LARGE SCALE GENOMIC DNA]</scope>
    <source>
        <strain evidence="2 3">OUC007</strain>
    </source>
</reference>
<comment type="caution">
    <text evidence="2">The sequence shown here is derived from an EMBL/GenBank/DDBJ whole genome shotgun (WGS) entry which is preliminary data.</text>
</comment>
<proteinExistence type="predicted"/>
<dbReference type="OrthoDB" id="289051at2"/>
<keyword evidence="3" id="KW-1185">Reference proteome</keyword>
<keyword evidence="1" id="KW-0812">Transmembrane</keyword>
<sequence length="105" mass="11604">MSFALLHLPLHFLLPGLVAWLGFRPRWRRAWLIMVATMLVDLDHLLADPIYDPGRCSIGFHPLHQGWAIGLYVAALVVPMLRVAATGLLIHMGLDGLDCVVPSVS</sequence>
<dbReference type="RefSeq" id="WP_109719849.1">
    <property type="nucleotide sequence ID" value="NZ_QEQK01000005.1"/>
</dbReference>